<feature type="domain" description="FlgD/Vpr Ig-like" evidence="3">
    <location>
        <begin position="664"/>
        <end position="724"/>
    </location>
</feature>
<accession>A0ABV9XCR6</accession>
<dbReference type="SUPFAM" id="SSF69318">
    <property type="entry name" value="Integrin alpha N-terminal domain"/>
    <property type="match status" value="1"/>
</dbReference>
<dbReference type="Gene3D" id="2.60.40.4070">
    <property type="match status" value="1"/>
</dbReference>
<evidence type="ECO:0000259" key="3">
    <source>
        <dbReference type="Pfam" id="PF13860"/>
    </source>
</evidence>
<organism evidence="4 5">
    <name type="scientific">Streptomyces coeruleoprunus</name>
    <dbReference type="NCBI Taxonomy" id="285563"/>
    <lineage>
        <taxon>Bacteria</taxon>
        <taxon>Bacillati</taxon>
        <taxon>Actinomycetota</taxon>
        <taxon>Actinomycetes</taxon>
        <taxon>Kitasatosporales</taxon>
        <taxon>Streptomycetaceae</taxon>
        <taxon>Streptomyces</taxon>
    </lineage>
</organism>
<dbReference type="Proteomes" id="UP001595829">
    <property type="component" value="Unassembled WGS sequence"/>
</dbReference>
<dbReference type="InterPro" id="IPR025965">
    <property type="entry name" value="FlgD/Vpr_Ig-like"/>
</dbReference>
<evidence type="ECO:0000256" key="1">
    <source>
        <dbReference type="ARBA" id="ARBA00022729"/>
    </source>
</evidence>
<feature type="chain" id="PRO_5046517414" evidence="2">
    <location>
        <begin position="30"/>
        <end position="1011"/>
    </location>
</feature>
<keyword evidence="5" id="KW-1185">Reference proteome</keyword>
<dbReference type="RefSeq" id="WP_345690355.1">
    <property type="nucleotide sequence ID" value="NZ_BAABIT010000001.1"/>
</dbReference>
<dbReference type="Gene3D" id="2.130.10.130">
    <property type="entry name" value="Integrin alpha, N-terminal"/>
    <property type="match status" value="1"/>
</dbReference>
<dbReference type="PANTHER" id="PTHR44103:SF1">
    <property type="entry name" value="PROPROTEIN CONVERTASE P"/>
    <property type="match status" value="1"/>
</dbReference>
<reference evidence="5" key="1">
    <citation type="journal article" date="2019" name="Int. J. Syst. Evol. Microbiol.">
        <title>The Global Catalogue of Microorganisms (GCM) 10K type strain sequencing project: providing services to taxonomists for standard genome sequencing and annotation.</title>
        <authorList>
            <consortium name="The Broad Institute Genomics Platform"/>
            <consortium name="The Broad Institute Genome Sequencing Center for Infectious Disease"/>
            <person name="Wu L."/>
            <person name="Ma J."/>
        </authorList>
    </citation>
    <scope>NUCLEOTIDE SEQUENCE [LARGE SCALE GENOMIC DNA]</scope>
    <source>
        <strain evidence="5">CGMCC 4.1648</strain>
    </source>
</reference>
<evidence type="ECO:0000313" key="4">
    <source>
        <dbReference type="EMBL" id="MFC5022976.1"/>
    </source>
</evidence>
<evidence type="ECO:0000256" key="2">
    <source>
        <dbReference type="SAM" id="SignalP"/>
    </source>
</evidence>
<gene>
    <name evidence="4" type="ORF">ACFPM3_12625</name>
</gene>
<dbReference type="Pfam" id="PF13860">
    <property type="entry name" value="FlgD_ig"/>
    <property type="match status" value="1"/>
</dbReference>
<dbReference type="PANTHER" id="PTHR44103">
    <property type="entry name" value="PROPROTEIN CONVERTASE P"/>
    <property type="match status" value="1"/>
</dbReference>
<keyword evidence="1 2" id="KW-0732">Signal</keyword>
<proteinExistence type="predicted"/>
<comment type="caution">
    <text evidence="4">The sequence shown here is derived from an EMBL/GenBank/DDBJ whole genome shotgun (WGS) entry which is preliminary data.</text>
</comment>
<evidence type="ECO:0000313" key="5">
    <source>
        <dbReference type="Proteomes" id="UP001595829"/>
    </source>
</evidence>
<sequence>MPRHTIARATLVAGLVIGTIAPLGGTAGAAEPAPLPAHTVIPSERTAPRHVELLNAGTHGFWRTEEQNGILWTSYADGRTVKTQQSDGQWFRNGSGSDLVVVDAGGAIELRNPIDGTTRKFTVPDGQHYVGTYGETIVTAAYTLGSSDPQRTLYLNRVAADGSTTTRRVEGDVVDVSLHYSPVGDTRTVIVRVKNDAGVTQLGLLDIETARVTDGPAVNPSVLGLGEQWLVWLAADGKQINAVPRDTPLATPITVPWSGDPRTTRLAVVGDWVLVTGLAQDGVTGVGLKAVPLRGGDPVTLLDRASLSMAQVPGGDVLAIGGTDASHWAVRRVTAPADGTAPVLTKVADIPPAATVKQLSLANGTLATLELRNQNNGLHYYARPVTTDGAQLTSGASQTLSYTEGHGQGPIAAGDGGIYGTNPGRGHTSIGSIASAPVGATFSVPSLDARVKEITGRYAVVDDPAGGKQYIGDFDELVAERTVIRTRAITPTTVWGRTAWTPSATAGILNSENLLTGVRSTLNTGAPCVPKELQAVGRWIYWNCGPTGKAGVWDNTAKKNIPVPSGEALIGDGFLVRHDKAAGKLLLTEFRDGVADTTQTVGDLPATTAPQRGVTWTVDRFGGPVAYAAADGTIHLAPSGVPTEPLVIVDSAQTTEYRRGLRTQFRLSRPASAWQIQFKEVRTGRVVHTLSGNAQNGLIQAAWDGKTADGYATNGAYTYVLTAQPANGQGPVLTRSGSFTLDTGAPVWRDHSATSTAASMSLTVDGRPDLLSLGSGGDIAVHAANGTGGYSRTTSVAGWPTNTLVVPMGDMDGNRCNDFLIRVGSELRRHHGWCHGYVNPKHPYTSLGTAWGQFNVLTSPGDLTGDGRPDLVARQATTGDIYLYADNGAGGLKARGRIGTNWKAYRAIVGAGDLNGDGIGDLLAVDGANSLWRYDGTATGTVKPRVLVFGNSWASGRNAFVGAGDITGDGRPDLVTRNSAGDLLRNNGNGRGSFGSTVKIGAGWQAKLRLF</sequence>
<name>A0ABV9XCR6_9ACTN</name>
<dbReference type="InterPro" id="IPR013517">
    <property type="entry name" value="FG-GAP"/>
</dbReference>
<protein>
    <submittedName>
        <fullName evidence="4">VCBS repeat-containing protein</fullName>
    </submittedName>
</protein>
<dbReference type="EMBL" id="JBHSJD010000007">
    <property type="protein sequence ID" value="MFC5022976.1"/>
    <property type="molecule type" value="Genomic_DNA"/>
</dbReference>
<dbReference type="InterPro" id="IPR028994">
    <property type="entry name" value="Integrin_alpha_N"/>
</dbReference>
<dbReference type="Pfam" id="PF13517">
    <property type="entry name" value="FG-GAP_3"/>
    <property type="match status" value="1"/>
</dbReference>
<dbReference type="Pfam" id="PF01839">
    <property type="entry name" value="FG-GAP"/>
    <property type="match status" value="1"/>
</dbReference>
<feature type="signal peptide" evidence="2">
    <location>
        <begin position="1"/>
        <end position="29"/>
    </location>
</feature>